<feature type="region of interest" description="Disordered" evidence="1">
    <location>
        <begin position="99"/>
        <end position="169"/>
    </location>
</feature>
<protein>
    <submittedName>
        <fullName evidence="2">Phosphate acetyltransferase</fullName>
    </submittedName>
</protein>
<feature type="compositionally biased region" description="Low complexity" evidence="1">
    <location>
        <begin position="111"/>
        <end position="124"/>
    </location>
</feature>
<organism evidence="2 3">
    <name type="scientific">Striga asiatica</name>
    <name type="common">Asiatic witchweed</name>
    <name type="synonym">Buchnera asiatica</name>
    <dbReference type="NCBI Taxonomy" id="4170"/>
    <lineage>
        <taxon>Eukaryota</taxon>
        <taxon>Viridiplantae</taxon>
        <taxon>Streptophyta</taxon>
        <taxon>Embryophyta</taxon>
        <taxon>Tracheophyta</taxon>
        <taxon>Spermatophyta</taxon>
        <taxon>Magnoliopsida</taxon>
        <taxon>eudicotyledons</taxon>
        <taxon>Gunneridae</taxon>
        <taxon>Pentapetalae</taxon>
        <taxon>asterids</taxon>
        <taxon>lamiids</taxon>
        <taxon>Lamiales</taxon>
        <taxon>Orobanchaceae</taxon>
        <taxon>Buchnereae</taxon>
        <taxon>Striga</taxon>
    </lineage>
</organism>
<evidence type="ECO:0000313" key="2">
    <source>
        <dbReference type="EMBL" id="GER54822.1"/>
    </source>
</evidence>
<proteinExistence type="predicted"/>
<keyword evidence="2" id="KW-0808">Transferase</keyword>
<name>A0A5A7RBF4_STRAF</name>
<sequence>MMGEGSAFNAALIPIVGATSSVKKTDTQIASKNVRLCKDPIVMEDRGSTKKHGKEQAMEIEEEGQVVLINKTTLKNSRGQIVKQSTTLWKTKCQVVGRLKRTSSTKEEKQTQGSRSSQKSSLQSEELPKAKEGSEQVVIRGIERWNPWGGDKGQSSKETIDPVGNSGDQPHVVSVVGDIPESPLGQDNIIEVNIQTAPQTERLIQRRKNITVRKKPNSLEVIQERTLPLQPIEEAADWWKTKWLLQTRVEEAWEDVVCVVGMQETKMKLDGIYTGACEDTVHGEDILSLLDAIPLCEFVVCH</sequence>
<comment type="caution">
    <text evidence="2">The sequence shown here is derived from an EMBL/GenBank/DDBJ whole genome shotgun (WGS) entry which is preliminary data.</text>
</comment>
<dbReference type="AlphaFoldDB" id="A0A5A7RBF4"/>
<evidence type="ECO:0000256" key="1">
    <source>
        <dbReference type="SAM" id="MobiDB-lite"/>
    </source>
</evidence>
<keyword evidence="3" id="KW-1185">Reference proteome</keyword>
<evidence type="ECO:0000313" key="3">
    <source>
        <dbReference type="Proteomes" id="UP000325081"/>
    </source>
</evidence>
<dbReference type="Proteomes" id="UP000325081">
    <property type="component" value="Unassembled WGS sequence"/>
</dbReference>
<reference evidence="3" key="1">
    <citation type="journal article" date="2019" name="Curr. Biol.">
        <title>Genome Sequence of Striga asiatica Provides Insight into the Evolution of Plant Parasitism.</title>
        <authorList>
            <person name="Yoshida S."/>
            <person name="Kim S."/>
            <person name="Wafula E.K."/>
            <person name="Tanskanen J."/>
            <person name="Kim Y.M."/>
            <person name="Honaas L."/>
            <person name="Yang Z."/>
            <person name="Spallek T."/>
            <person name="Conn C.E."/>
            <person name="Ichihashi Y."/>
            <person name="Cheong K."/>
            <person name="Cui S."/>
            <person name="Der J.P."/>
            <person name="Gundlach H."/>
            <person name="Jiao Y."/>
            <person name="Hori C."/>
            <person name="Ishida J.K."/>
            <person name="Kasahara H."/>
            <person name="Kiba T."/>
            <person name="Kim M.S."/>
            <person name="Koo N."/>
            <person name="Laohavisit A."/>
            <person name="Lee Y.H."/>
            <person name="Lumba S."/>
            <person name="McCourt P."/>
            <person name="Mortimer J.C."/>
            <person name="Mutuku J.M."/>
            <person name="Nomura T."/>
            <person name="Sasaki-Sekimoto Y."/>
            <person name="Seto Y."/>
            <person name="Wang Y."/>
            <person name="Wakatake T."/>
            <person name="Sakakibara H."/>
            <person name="Demura T."/>
            <person name="Yamaguchi S."/>
            <person name="Yoneyama K."/>
            <person name="Manabe R.I."/>
            <person name="Nelson D.C."/>
            <person name="Schulman A.H."/>
            <person name="Timko M.P."/>
            <person name="dePamphilis C.W."/>
            <person name="Choi D."/>
            <person name="Shirasu K."/>
        </authorList>
    </citation>
    <scope>NUCLEOTIDE SEQUENCE [LARGE SCALE GENOMIC DNA]</scope>
    <source>
        <strain evidence="3">cv. UVA1</strain>
    </source>
</reference>
<dbReference type="EMBL" id="BKCP01011625">
    <property type="protein sequence ID" value="GER54822.1"/>
    <property type="molecule type" value="Genomic_DNA"/>
</dbReference>
<dbReference type="GO" id="GO:0016740">
    <property type="term" value="F:transferase activity"/>
    <property type="evidence" value="ECO:0007669"/>
    <property type="project" value="UniProtKB-KW"/>
</dbReference>
<accession>A0A5A7RBF4</accession>
<gene>
    <name evidence="2" type="ORF">STAS_32453</name>
</gene>